<sequence length="209" mass="24697">MYVQRGVEGADESRGEYDLGEFFCSNLSILMQLWQMQNHLKVEDVQTSSTKFTATTIRMIIYILKNMFNGSWTTWNEVNRSARGELWELFKDFFQWEVVPDVLVHKVWEASMRKVYPCLMLKARDESIKMAQLAGVEFDGSDFSVLKPYNPKWIESSYWEDMIDRVWNKRWKLWKHCGGSIVVSLLKRRLENELHISPTPAEVFELTHT</sequence>
<evidence type="ECO:0000313" key="1">
    <source>
        <dbReference type="EMBL" id="GJS58733.1"/>
    </source>
</evidence>
<evidence type="ECO:0008006" key="3">
    <source>
        <dbReference type="Google" id="ProtNLM"/>
    </source>
</evidence>
<keyword evidence="2" id="KW-1185">Reference proteome</keyword>
<dbReference type="Proteomes" id="UP001151760">
    <property type="component" value="Unassembled WGS sequence"/>
</dbReference>
<organism evidence="1 2">
    <name type="scientific">Tanacetum coccineum</name>
    <dbReference type="NCBI Taxonomy" id="301880"/>
    <lineage>
        <taxon>Eukaryota</taxon>
        <taxon>Viridiplantae</taxon>
        <taxon>Streptophyta</taxon>
        <taxon>Embryophyta</taxon>
        <taxon>Tracheophyta</taxon>
        <taxon>Spermatophyta</taxon>
        <taxon>Magnoliopsida</taxon>
        <taxon>eudicotyledons</taxon>
        <taxon>Gunneridae</taxon>
        <taxon>Pentapetalae</taxon>
        <taxon>asterids</taxon>
        <taxon>campanulids</taxon>
        <taxon>Asterales</taxon>
        <taxon>Asteraceae</taxon>
        <taxon>Asteroideae</taxon>
        <taxon>Anthemideae</taxon>
        <taxon>Anthemidinae</taxon>
        <taxon>Tanacetum</taxon>
    </lineage>
</organism>
<protein>
    <recommendedName>
        <fullName evidence="3">Transposase</fullName>
    </recommendedName>
</protein>
<proteinExistence type="predicted"/>
<reference evidence="1" key="1">
    <citation type="journal article" date="2022" name="Int. J. Mol. Sci.">
        <title>Draft Genome of Tanacetum Coccineum: Genomic Comparison of Closely Related Tanacetum-Family Plants.</title>
        <authorList>
            <person name="Yamashiro T."/>
            <person name="Shiraishi A."/>
            <person name="Nakayama K."/>
            <person name="Satake H."/>
        </authorList>
    </citation>
    <scope>NUCLEOTIDE SEQUENCE</scope>
</reference>
<accession>A0ABQ4X111</accession>
<dbReference type="EMBL" id="BQNB010009100">
    <property type="protein sequence ID" value="GJS58733.1"/>
    <property type="molecule type" value="Genomic_DNA"/>
</dbReference>
<evidence type="ECO:0000313" key="2">
    <source>
        <dbReference type="Proteomes" id="UP001151760"/>
    </source>
</evidence>
<reference evidence="1" key="2">
    <citation type="submission" date="2022-01" db="EMBL/GenBank/DDBJ databases">
        <authorList>
            <person name="Yamashiro T."/>
            <person name="Shiraishi A."/>
            <person name="Satake H."/>
            <person name="Nakayama K."/>
        </authorList>
    </citation>
    <scope>NUCLEOTIDE SEQUENCE</scope>
</reference>
<name>A0ABQ4X111_9ASTR</name>
<comment type="caution">
    <text evidence="1">The sequence shown here is derived from an EMBL/GenBank/DDBJ whole genome shotgun (WGS) entry which is preliminary data.</text>
</comment>
<gene>
    <name evidence="1" type="ORF">Tco_0653517</name>
</gene>